<keyword evidence="1" id="KW-0472">Membrane</keyword>
<organism evidence="2 3">
    <name type="scientific">Candidatus Schekmanbacteria bacterium RBG_13_48_7</name>
    <dbReference type="NCBI Taxonomy" id="1817878"/>
    <lineage>
        <taxon>Bacteria</taxon>
        <taxon>Candidatus Schekmaniibacteriota</taxon>
    </lineage>
</organism>
<comment type="caution">
    <text evidence="2">The sequence shown here is derived from an EMBL/GenBank/DDBJ whole genome shotgun (WGS) entry which is preliminary data.</text>
</comment>
<keyword evidence="1" id="KW-0812">Transmembrane</keyword>
<evidence type="ECO:0000256" key="1">
    <source>
        <dbReference type="SAM" id="Phobius"/>
    </source>
</evidence>
<reference evidence="2 3" key="1">
    <citation type="journal article" date="2016" name="Nat. Commun.">
        <title>Thousands of microbial genomes shed light on interconnected biogeochemical processes in an aquifer system.</title>
        <authorList>
            <person name="Anantharaman K."/>
            <person name="Brown C.T."/>
            <person name="Hug L.A."/>
            <person name="Sharon I."/>
            <person name="Castelle C.J."/>
            <person name="Probst A.J."/>
            <person name="Thomas B.C."/>
            <person name="Singh A."/>
            <person name="Wilkins M.J."/>
            <person name="Karaoz U."/>
            <person name="Brodie E.L."/>
            <person name="Williams K.H."/>
            <person name="Hubbard S.S."/>
            <person name="Banfield J.F."/>
        </authorList>
    </citation>
    <scope>NUCLEOTIDE SEQUENCE [LARGE SCALE GENOMIC DNA]</scope>
</reference>
<feature type="transmembrane region" description="Helical" evidence="1">
    <location>
        <begin position="140"/>
        <end position="161"/>
    </location>
</feature>
<evidence type="ECO:0000313" key="3">
    <source>
        <dbReference type="Proteomes" id="UP000179266"/>
    </source>
</evidence>
<keyword evidence="1" id="KW-1133">Transmembrane helix</keyword>
<dbReference type="Proteomes" id="UP000179266">
    <property type="component" value="Unassembled WGS sequence"/>
</dbReference>
<dbReference type="Gene3D" id="3.40.30.10">
    <property type="entry name" value="Glutaredoxin"/>
    <property type="match status" value="1"/>
</dbReference>
<gene>
    <name evidence="2" type="ORF">A2161_20680</name>
</gene>
<sequence>MPALNSLATKLYDRTHTYCEMVHFVHIYVIEPHPMSPDPSPYSGSVWPGSYSTKRQPKTYCERVANALDVEPLLTGYQRLLIDDLRPNGPDNPLWCTYGTNPNCAYLIAMDGTIDKVQLWVDTTDMETAIKDLLVRTKAIPTNSILSIITLLIGFTFFIRISNQ</sequence>
<dbReference type="AlphaFoldDB" id="A0A1F7RMA7"/>
<name>A0A1F7RMA7_9BACT</name>
<protein>
    <submittedName>
        <fullName evidence="2">Uncharacterized protein</fullName>
    </submittedName>
</protein>
<evidence type="ECO:0000313" key="2">
    <source>
        <dbReference type="EMBL" id="OGL42653.1"/>
    </source>
</evidence>
<proteinExistence type="predicted"/>
<dbReference type="EMBL" id="MGDD01000311">
    <property type="protein sequence ID" value="OGL42653.1"/>
    <property type="molecule type" value="Genomic_DNA"/>
</dbReference>
<accession>A0A1F7RMA7</accession>